<accession>A0ABY7T273</accession>
<dbReference type="EMBL" id="CP117167">
    <property type="protein sequence ID" value="WCT10348.1"/>
    <property type="molecule type" value="Genomic_DNA"/>
</dbReference>
<evidence type="ECO:0000313" key="2">
    <source>
        <dbReference type="EMBL" id="WCT10348.1"/>
    </source>
</evidence>
<dbReference type="SUPFAM" id="SSF51197">
    <property type="entry name" value="Clavaminate synthase-like"/>
    <property type="match status" value="1"/>
</dbReference>
<sequence length="553" mass="63627">MEVIAFAKLNIEVPKLNAVETLESNSWLPHFNTNDYEGDWEVLPLRSPGGRTDTGVPDLMGDSGYIDTVYMQNYPGVKQLLDSIKCPILSVRFLNLKPGSVIKEHRDAGLAFEMGEARLHFPVLTNNEVEFFSNNVRLNMLPGDCWYINANLPHRVANYGNTDRIHLVVDCQVNDWLKLVFEKGEKEFFTDDKVPVDNSLAMIEALRLMNTETSLRIADELELKLKEKSIANNLNTLYSYLPYKLKLEDGEMLCHWLNAKDHTFTEPFFHETISKIKGSSRGQMLNSVSDLEMLKAWEKDTDAIAPTAFIFHVSRCGSTLLTQLLSTDEQNIVLSEVPFFDEVLRAPYQPTGISKQEAGVLLKAALKFYGQKRTGNEKQLYIKLDSWHINFYQELRVLFPDVPFIMLYRKPNEVLDSHRKLRGMQAVPTVIEPEIFGFTEEDWTTNNFDVYLAKVLERYFDKFLEAAAHDPLSMLLNYNEGSMPMVERIAAFTGIGFNDRQLADMQERSKFHSKFPGQVFNEERGQEIPPYLTKVMNLYERVEEKRLVVRVDD</sequence>
<dbReference type="RefSeq" id="WP_273628507.1">
    <property type="nucleotide sequence ID" value="NZ_CP117167.1"/>
</dbReference>
<dbReference type="Pfam" id="PF05118">
    <property type="entry name" value="Asp_Arg_Hydrox"/>
    <property type="match status" value="1"/>
</dbReference>
<evidence type="ECO:0000259" key="1">
    <source>
        <dbReference type="Pfam" id="PF05118"/>
    </source>
</evidence>
<dbReference type="Gene3D" id="2.60.120.330">
    <property type="entry name" value="B-lactam Antibiotic, Isopenicillin N Synthase, Chain"/>
    <property type="match status" value="1"/>
</dbReference>
<dbReference type="InterPro" id="IPR007803">
    <property type="entry name" value="Asp/Arg/Pro-Hydrxlase"/>
</dbReference>
<dbReference type="SUPFAM" id="SSF52540">
    <property type="entry name" value="P-loop containing nucleoside triphosphate hydrolases"/>
    <property type="match status" value="1"/>
</dbReference>
<evidence type="ECO:0000313" key="3">
    <source>
        <dbReference type="Proteomes" id="UP001216139"/>
    </source>
</evidence>
<protein>
    <submittedName>
        <fullName evidence="2">Aspartyl/asparaginyl beta-hydroxylase domain-containing protein</fullName>
    </submittedName>
</protein>
<gene>
    <name evidence="2" type="ORF">PQO05_16555</name>
</gene>
<dbReference type="InterPro" id="IPR027417">
    <property type="entry name" value="P-loop_NTPase"/>
</dbReference>
<organism evidence="2 3">
    <name type="scientific">Mucilaginibacter jinjuensis</name>
    <dbReference type="NCBI Taxonomy" id="1176721"/>
    <lineage>
        <taxon>Bacteria</taxon>
        <taxon>Pseudomonadati</taxon>
        <taxon>Bacteroidota</taxon>
        <taxon>Sphingobacteriia</taxon>
        <taxon>Sphingobacteriales</taxon>
        <taxon>Sphingobacteriaceae</taxon>
        <taxon>Mucilaginibacter</taxon>
    </lineage>
</organism>
<reference evidence="2 3" key="1">
    <citation type="submission" date="2023-02" db="EMBL/GenBank/DDBJ databases">
        <title>Genome sequence of Mucilaginibacter jinjuensis strain KACC 16571.</title>
        <authorList>
            <person name="Kim S."/>
            <person name="Heo J."/>
            <person name="Kwon S.-W."/>
        </authorList>
    </citation>
    <scope>NUCLEOTIDE SEQUENCE [LARGE SCALE GENOMIC DNA]</scope>
    <source>
        <strain evidence="2 3">KACC 16571</strain>
    </source>
</reference>
<dbReference type="Gene3D" id="3.40.50.300">
    <property type="entry name" value="P-loop containing nucleotide triphosphate hydrolases"/>
    <property type="match status" value="1"/>
</dbReference>
<dbReference type="Proteomes" id="UP001216139">
    <property type="component" value="Chromosome"/>
</dbReference>
<proteinExistence type="predicted"/>
<keyword evidence="3" id="KW-1185">Reference proteome</keyword>
<name>A0ABY7T273_9SPHI</name>
<dbReference type="InterPro" id="IPR027443">
    <property type="entry name" value="IPNS-like_sf"/>
</dbReference>
<feature type="domain" description="Aspartyl/asparaginy/proline hydroxylase" evidence="1">
    <location>
        <begin position="24"/>
        <end position="171"/>
    </location>
</feature>